<feature type="repeat" description="PPR" evidence="3">
    <location>
        <begin position="308"/>
        <end position="342"/>
    </location>
</feature>
<evidence type="ECO:0000313" key="6">
    <source>
        <dbReference type="Proteomes" id="UP001443914"/>
    </source>
</evidence>
<feature type="region of interest" description="Disordered" evidence="4">
    <location>
        <begin position="106"/>
        <end position="126"/>
    </location>
</feature>
<proteinExistence type="inferred from homology"/>
<dbReference type="Gene3D" id="1.25.40.10">
    <property type="entry name" value="Tetratricopeptide repeat domain"/>
    <property type="match status" value="4"/>
</dbReference>
<feature type="repeat" description="PPR" evidence="3">
    <location>
        <begin position="345"/>
        <end position="379"/>
    </location>
</feature>
<feature type="repeat" description="PPR" evidence="3">
    <location>
        <begin position="201"/>
        <end position="235"/>
    </location>
</feature>
<dbReference type="EMBL" id="JBDFQZ010000008">
    <property type="protein sequence ID" value="KAK9699351.1"/>
    <property type="molecule type" value="Genomic_DNA"/>
</dbReference>
<feature type="compositionally biased region" description="Acidic residues" evidence="4">
    <location>
        <begin position="112"/>
        <end position="125"/>
    </location>
</feature>
<dbReference type="Pfam" id="PF01535">
    <property type="entry name" value="PPR"/>
    <property type="match status" value="3"/>
</dbReference>
<dbReference type="InterPro" id="IPR011990">
    <property type="entry name" value="TPR-like_helical_dom_sf"/>
</dbReference>
<evidence type="ECO:0000313" key="5">
    <source>
        <dbReference type="EMBL" id="KAK9699350.1"/>
    </source>
</evidence>
<evidence type="ECO:0000256" key="4">
    <source>
        <dbReference type="SAM" id="MobiDB-lite"/>
    </source>
</evidence>
<accession>A0AAW1J9W1</accession>
<feature type="repeat" description="PPR" evidence="3">
    <location>
        <begin position="380"/>
        <end position="414"/>
    </location>
</feature>
<feature type="repeat" description="PPR" evidence="3">
    <location>
        <begin position="551"/>
        <end position="585"/>
    </location>
</feature>
<feature type="repeat" description="PPR" evidence="3">
    <location>
        <begin position="273"/>
        <end position="307"/>
    </location>
</feature>
<dbReference type="InterPro" id="IPR002885">
    <property type="entry name" value="PPR_rpt"/>
</dbReference>
<feature type="repeat" description="PPR" evidence="3">
    <location>
        <begin position="415"/>
        <end position="450"/>
    </location>
</feature>
<dbReference type="NCBIfam" id="TIGR00756">
    <property type="entry name" value="PPR"/>
    <property type="match status" value="7"/>
</dbReference>
<evidence type="ECO:0000256" key="3">
    <source>
        <dbReference type="PROSITE-ProRule" id="PRU00708"/>
    </source>
</evidence>
<evidence type="ECO:0000256" key="2">
    <source>
        <dbReference type="ARBA" id="ARBA00022737"/>
    </source>
</evidence>
<keyword evidence="6" id="KW-1185">Reference proteome</keyword>
<gene>
    <name evidence="5" type="ORF">RND81_08G168800</name>
</gene>
<dbReference type="Pfam" id="PF13812">
    <property type="entry name" value="PPR_3"/>
    <property type="match status" value="1"/>
</dbReference>
<reference evidence="5 6" key="1">
    <citation type="submission" date="2024-03" db="EMBL/GenBank/DDBJ databases">
        <title>WGS assembly of Saponaria officinalis var. Norfolk2.</title>
        <authorList>
            <person name="Jenkins J."/>
            <person name="Shu S."/>
            <person name="Grimwood J."/>
            <person name="Barry K."/>
            <person name="Goodstein D."/>
            <person name="Schmutz J."/>
            <person name="Leebens-Mack J."/>
            <person name="Osbourn A."/>
        </authorList>
    </citation>
    <scope>NUCLEOTIDE SEQUENCE [LARGE SCALE GENOMIC DNA]</scope>
    <source>
        <strain evidence="6">cv. Norfolk2</strain>
        <strain evidence="5">JIC</strain>
        <tissue evidence="5">Leaf</tissue>
    </source>
</reference>
<comment type="similarity">
    <text evidence="1">Belongs to the PPR family. P subfamily.</text>
</comment>
<organism evidence="5 6">
    <name type="scientific">Saponaria officinalis</name>
    <name type="common">Common soapwort</name>
    <name type="synonym">Lychnis saponaria</name>
    <dbReference type="NCBI Taxonomy" id="3572"/>
    <lineage>
        <taxon>Eukaryota</taxon>
        <taxon>Viridiplantae</taxon>
        <taxon>Streptophyta</taxon>
        <taxon>Embryophyta</taxon>
        <taxon>Tracheophyta</taxon>
        <taxon>Spermatophyta</taxon>
        <taxon>Magnoliopsida</taxon>
        <taxon>eudicotyledons</taxon>
        <taxon>Gunneridae</taxon>
        <taxon>Pentapetalae</taxon>
        <taxon>Caryophyllales</taxon>
        <taxon>Caryophyllaceae</taxon>
        <taxon>Caryophylleae</taxon>
        <taxon>Saponaria</taxon>
    </lineage>
</organism>
<dbReference type="PANTHER" id="PTHR47447:SF17">
    <property type="entry name" value="OS12G0638900 PROTEIN"/>
    <property type="match status" value="1"/>
</dbReference>
<evidence type="ECO:0000256" key="1">
    <source>
        <dbReference type="ARBA" id="ARBA00007626"/>
    </source>
</evidence>
<dbReference type="PROSITE" id="PS51375">
    <property type="entry name" value="PPR"/>
    <property type="match status" value="9"/>
</dbReference>
<dbReference type="EMBL" id="JBDFQZ010000008">
    <property type="protein sequence ID" value="KAK9699350.1"/>
    <property type="molecule type" value="Genomic_DNA"/>
</dbReference>
<dbReference type="PANTHER" id="PTHR47447">
    <property type="entry name" value="OS03G0856100 PROTEIN"/>
    <property type="match status" value="1"/>
</dbReference>
<feature type="repeat" description="PPR" evidence="3">
    <location>
        <begin position="451"/>
        <end position="485"/>
    </location>
</feature>
<feature type="repeat" description="PPR" evidence="3">
    <location>
        <begin position="486"/>
        <end position="520"/>
    </location>
</feature>
<dbReference type="Pfam" id="PF13041">
    <property type="entry name" value="PPR_2"/>
    <property type="match status" value="3"/>
</dbReference>
<evidence type="ECO:0008006" key="7">
    <source>
        <dbReference type="Google" id="ProtNLM"/>
    </source>
</evidence>
<dbReference type="SUPFAM" id="SSF48452">
    <property type="entry name" value="TPR-like"/>
    <property type="match status" value="1"/>
</dbReference>
<dbReference type="Proteomes" id="UP001443914">
    <property type="component" value="Unassembled WGS sequence"/>
</dbReference>
<name>A0AAW1J9W1_SAPOF</name>
<protein>
    <recommendedName>
        <fullName evidence="7">Pentatricopeptide repeat-containing protein</fullName>
    </recommendedName>
</protein>
<dbReference type="EMBL" id="JBDFQZ010000008">
    <property type="protein sequence ID" value="KAK9699352.1"/>
    <property type="molecule type" value="Genomic_DNA"/>
</dbReference>
<sequence length="601" mass="68125">MLTVPSSSATLVLSNSFGCSLNHKTSINCLVYANLFSGFHRFRNSVHFRVLISTVEHGFVLGHGLDSCIESFHDDDDDYDDDSDGDEGRFSRIRVSGRNLECGSSYLKQSFDDDDDGGGGDDDDEGRFSRIQDLGRNLKGGSSNLKQSLTVSRAGEDKVVYLEERDEEELSKRILSLSRTNRRTSALMLLRSMEMSGLRPNLHACNSVLSCLSRNDMLDDLLRVFAFMKRSKILSGHSCSLVLKAVAKHRGSDTALQMFSEWDVKSEMSLHFDSVVYNTVLSICGKENNWVQMKKIWKSMKENGIIGTIVTYRVLVCTFVRCGQYEIAIDAYNEMLKNELEPGSGSDAMHAIIGACAREEKWEMALSVFHSMLKCGLKPNLVACNALINMLGKAGKVNEAYKVYKHIRSLGHVPDSYTWNALLVAFYRAEQYTAALQLFDSIQKDLNFRPSSYLYNTALMCCQRVRYWEKALQFLWKMEKSGITVSTESYNLVISACETARKPKIALQIYEHMTFKKCIPDTFTHLSLIRSCIWADLWDEVDIILDESTPNVSLYNAAIHGMCLRRKFESAKKLYIKMRDIGLVPDGKTRALMLQYMRKRT</sequence>
<keyword evidence="2" id="KW-0677">Repeat</keyword>
<dbReference type="AlphaFoldDB" id="A0AAW1J9W1"/>
<comment type="caution">
    <text evidence="5">The sequence shown here is derived from an EMBL/GenBank/DDBJ whole genome shotgun (WGS) entry which is preliminary data.</text>
</comment>